<dbReference type="Gene3D" id="3.40.50.2000">
    <property type="entry name" value="Glycogen Phosphorylase B"/>
    <property type="match status" value="1"/>
</dbReference>
<evidence type="ECO:0008006" key="2">
    <source>
        <dbReference type="Google" id="ProtNLM"/>
    </source>
</evidence>
<dbReference type="EMBL" id="BART01023244">
    <property type="protein sequence ID" value="GAH04869.1"/>
    <property type="molecule type" value="Genomic_DNA"/>
</dbReference>
<dbReference type="SUPFAM" id="SSF53756">
    <property type="entry name" value="UDP-Glycosyltransferase/glycogen phosphorylase"/>
    <property type="match status" value="1"/>
</dbReference>
<reference evidence="1" key="1">
    <citation type="journal article" date="2014" name="Front. Microbiol.">
        <title>High frequency of phylogenetically diverse reductive dehalogenase-homologous genes in deep subseafloor sedimentary metagenomes.</title>
        <authorList>
            <person name="Kawai M."/>
            <person name="Futagami T."/>
            <person name="Toyoda A."/>
            <person name="Takaki Y."/>
            <person name="Nishi S."/>
            <person name="Hori S."/>
            <person name="Arai W."/>
            <person name="Tsubouchi T."/>
            <person name="Morono Y."/>
            <person name="Uchiyama I."/>
            <person name="Ito T."/>
            <person name="Fujiyama A."/>
            <person name="Inagaki F."/>
            <person name="Takami H."/>
        </authorList>
    </citation>
    <scope>NUCLEOTIDE SEQUENCE</scope>
    <source>
        <strain evidence="1">Expedition CK06-06</strain>
    </source>
</reference>
<comment type="caution">
    <text evidence="1">The sequence shown here is derived from an EMBL/GenBank/DDBJ whole genome shotgun (WGS) entry which is preliminary data.</text>
</comment>
<name>X1DIL9_9ZZZZ</name>
<gene>
    <name evidence="1" type="ORF">S01H4_42347</name>
</gene>
<proteinExistence type="predicted"/>
<evidence type="ECO:0000313" key="1">
    <source>
        <dbReference type="EMBL" id="GAH04869.1"/>
    </source>
</evidence>
<accession>X1DIL9</accession>
<sequence length="94" mass="10754">MREEISRISKELDINCKITGYLPHREALSYLKSMDIMVLPSLRISTTDSNMAIKIIEAWALGIPVIVTRHKMLSDRYMDGEDIVFCEPNPEDIA</sequence>
<organism evidence="1">
    <name type="scientific">marine sediment metagenome</name>
    <dbReference type="NCBI Taxonomy" id="412755"/>
    <lineage>
        <taxon>unclassified sequences</taxon>
        <taxon>metagenomes</taxon>
        <taxon>ecological metagenomes</taxon>
    </lineage>
</organism>
<dbReference type="AlphaFoldDB" id="X1DIL9"/>
<dbReference type="Pfam" id="PF13692">
    <property type="entry name" value="Glyco_trans_1_4"/>
    <property type="match status" value="1"/>
</dbReference>
<feature type="non-terminal residue" evidence="1">
    <location>
        <position position="94"/>
    </location>
</feature>
<protein>
    <recommendedName>
        <fullName evidence="2">Glycosyl transferase family 1 domain-containing protein</fullName>
    </recommendedName>
</protein>